<dbReference type="AlphaFoldDB" id="A0A0D9SE75"/>
<dbReference type="GeneTree" id="ENSGT01140000286865"/>
<dbReference type="Bgee" id="ENSCSAG00000019668">
    <property type="expression patterns" value="Expressed in blood and 5 other cell types or tissues"/>
</dbReference>
<dbReference type="EMBL" id="AQIB01128632">
    <property type="status" value="NOT_ANNOTATED_CDS"/>
    <property type="molecule type" value="Genomic_DNA"/>
</dbReference>
<evidence type="ECO:0000313" key="2">
    <source>
        <dbReference type="Proteomes" id="UP000029965"/>
    </source>
</evidence>
<dbReference type="Ensembl" id="ENSCSAT00000019758.1">
    <property type="protein sequence ID" value="ENSCSAP00000019164.1"/>
    <property type="gene ID" value="ENSCSAG00000019668.1"/>
</dbReference>
<organism evidence="1 2">
    <name type="scientific">Chlorocebus sabaeus</name>
    <name type="common">Green monkey</name>
    <name type="synonym">Simia sabaea</name>
    <dbReference type="NCBI Taxonomy" id="60711"/>
    <lineage>
        <taxon>Eukaryota</taxon>
        <taxon>Metazoa</taxon>
        <taxon>Chordata</taxon>
        <taxon>Craniata</taxon>
        <taxon>Vertebrata</taxon>
        <taxon>Euteleostomi</taxon>
        <taxon>Mammalia</taxon>
        <taxon>Eutheria</taxon>
        <taxon>Euarchontoglires</taxon>
        <taxon>Primates</taxon>
        <taxon>Haplorrhini</taxon>
        <taxon>Catarrhini</taxon>
        <taxon>Cercopithecidae</taxon>
        <taxon>Cercopithecinae</taxon>
        <taxon>Chlorocebus</taxon>
    </lineage>
</organism>
<accession>A0A0D9SE75</accession>
<proteinExistence type="predicted"/>
<reference evidence="1 2" key="1">
    <citation type="submission" date="2014-03" db="EMBL/GenBank/DDBJ databases">
        <authorList>
            <person name="Warren W."/>
            <person name="Wilson R.K."/>
        </authorList>
    </citation>
    <scope>NUCLEOTIDE SEQUENCE</scope>
</reference>
<evidence type="ECO:0000313" key="1">
    <source>
        <dbReference type="Ensembl" id="ENSCSAP00000019164.1"/>
    </source>
</evidence>
<gene>
    <name evidence="1" type="primary">TRAJ28</name>
</gene>
<keyword evidence="2" id="KW-1185">Reference proteome</keyword>
<name>A0A0D9SE75_CHLSB</name>
<reference evidence="1" key="3">
    <citation type="submission" date="2025-09" db="UniProtKB">
        <authorList>
            <consortium name="Ensembl"/>
        </authorList>
    </citation>
    <scope>IDENTIFICATION</scope>
</reference>
<dbReference type="Proteomes" id="UP000029965">
    <property type="component" value="Chromosome 29"/>
</dbReference>
<protein>
    <submittedName>
        <fullName evidence="1">T cell receptor alpha joining 28</fullName>
    </submittedName>
</protein>
<reference evidence="1" key="2">
    <citation type="submission" date="2025-08" db="UniProtKB">
        <authorList>
            <consortium name="Ensembl"/>
        </authorList>
    </citation>
    <scope>IDENTIFICATION</scope>
</reference>
<sequence length="22" mass="2246">AYSGAGSYQLTFGKGTKLSVIP</sequence>